<dbReference type="EMBL" id="AVPJ01000004">
    <property type="protein sequence ID" value="KGN33236.1"/>
    <property type="molecule type" value="Genomic_DNA"/>
</dbReference>
<comment type="caution">
    <text evidence="1">The sequence shown here is derived from an EMBL/GenBank/DDBJ whole genome shotgun (WGS) entry which is preliminary data.</text>
</comment>
<dbReference type="Proteomes" id="UP000030002">
    <property type="component" value="Unassembled WGS sequence"/>
</dbReference>
<protein>
    <submittedName>
        <fullName evidence="1">DNA-binding protein</fullName>
    </submittedName>
</protein>
<organism evidence="1 2">
    <name type="scientific">Knoellia sinensis KCTC 19936</name>
    <dbReference type="NCBI Taxonomy" id="1385520"/>
    <lineage>
        <taxon>Bacteria</taxon>
        <taxon>Bacillati</taxon>
        <taxon>Actinomycetota</taxon>
        <taxon>Actinomycetes</taxon>
        <taxon>Micrococcales</taxon>
        <taxon>Intrasporangiaceae</taxon>
        <taxon>Knoellia</taxon>
    </lineage>
</organism>
<dbReference type="AlphaFoldDB" id="A0A0A0JC71"/>
<keyword evidence="1" id="KW-0238">DNA-binding</keyword>
<sequence length="122" mass="13350">MGLKERLRDLARTDTEFEADEIRERTLSDPGSAVACAGELVERRPATVAGSIRSLTLPPRQSVPVLVAELFDGQRSVNLVWVGRRRIAGIEPGVFLIAEGRVAKVKGQPTIFNPTYQIVPAK</sequence>
<accession>A0A0A0JC71</accession>
<dbReference type="GO" id="GO:0003677">
    <property type="term" value="F:DNA binding"/>
    <property type="evidence" value="ECO:0007669"/>
    <property type="project" value="UniProtKB-KW"/>
</dbReference>
<gene>
    <name evidence="1" type="ORF">N802_14405</name>
</gene>
<dbReference type="OrthoDB" id="3268233at2"/>
<evidence type="ECO:0000313" key="2">
    <source>
        <dbReference type="Proteomes" id="UP000030002"/>
    </source>
</evidence>
<dbReference type="STRING" id="1385520.N802_14405"/>
<proteinExistence type="predicted"/>
<dbReference type="CDD" id="cd04488">
    <property type="entry name" value="RecG_wedge_OBF"/>
    <property type="match status" value="1"/>
</dbReference>
<name>A0A0A0JC71_9MICO</name>
<reference evidence="1 2" key="1">
    <citation type="submission" date="2013-08" db="EMBL/GenBank/DDBJ databases">
        <title>The genome sequence of Knoellia sinensis.</title>
        <authorList>
            <person name="Zhu W."/>
            <person name="Wang G."/>
        </authorList>
    </citation>
    <scope>NUCLEOTIDE SEQUENCE [LARGE SCALE GENOMIC DNA]</scope>
    <source>
        <strain evidence="1 2">KCTC 19936</strain>
    </source>
</reference>
<keyword evidence="2" id="KW-1185">Reference proteome</keyword>
<dbReference type="RefSeq" id="WP_035914072.1">
    <property type="nucleotide sequence ID" value="NZ_AVPJ01000004.1"/>
</dbReference>
<evidence type="ECO:0000313" key="1">
    <source>
        <dbReference type="EMBL" id="KGN33236.1"/>
    </source>
</evidence>
<dbReference type="eggNOG" id="COG1200">
    <property type="taxonomic scope" value="Bacteria"/>
</dbReference>